<dbReference type="eggNOG" id="KOG2335">
    <property type="taxonomic scope" value="Eukaryota"/>
</dbReference>
<feature type="binding site" evidence="18">
    <location>
        <begin position="232"/>
        <end position="233"/>
    </location>
    <ligand>
        <name>FMN</name>
        <dbReference type="ChEBI" id="CHEBI:58210"/>
    </ligand>
</feature>
<feature type="binding site" evidence="18">
    <location>
        <position position="177"/>
    </location>
    <ligand>
        <name>FMN</name>
        <dbReference type="ChEBI" id="CHEBI:58210"/>
    </ligand>
</feature>
<evidence type="ECO:0000256" key="12">
    <source>
        <dbReference type="ARBA" id="ARBA00051779"/>
    </source>
</evidence>
<evidence type="ECO:0000256" key="13">
    <source>
        <dbReference type="ARBA" id="ARBA00051932"/>
    </source>
</evidence>
<dbReference type="InterPro" id="IPR018517">
    <property type="entry name" value="tRNA_hU_synthase_CS"/>
</dbReference>
<dbReference type="GO" id="GO:0006397">
    <property type="term" value="P:mRNA processing"/>
    <property type="evidence" value="ECO:0007669"/>
    <property type="project" value="UniProtKB-KW"/>
</dbReference>
<dbReference type="GO" id="GO:0050660">
    <property type="term" value="F:flavin adenine dinucleotide binding"/>
    <property type="evidence" value="ECO:0007669"/>
    <property type="project" value="InterPro"/>
</dbReference>
<comment type="catalytic activity">
    <reaction evidence="11">
        <text>5,6-dihydrouridine(20b) in tRNA + NADP(+) = uridine(20b) in tRNA + NADPH + H(+)</text>
        <dbReference type="Rhea" id="RHEA:53356"/>
        <dbReference type="Rhea" id="RHEA-COMP:13537"/>
        <dbReference type="Rhea" id="RHEA-COMP:13538"/>
        <dbReference type="ChEBI" id="CHEBI:15378"/>
        <dbReference type="ChEBI" id="CHEBI:57783"/>
        <dbReference type="ChEBI" id="CHEBI:58349"/>
        <dbReference type="ChEBI" id="CHEBI:65315"/>
        <dbReference type="ChEBI" id="CHEBI:74443"/>
        <dbReference type="EC" id="1.3.1.90"/>
    </reaction>
    <physiologicalReaction direction="right-to-left" evidence="11">
        <dbReference type="Rhea" id="RHEA:53358"/>
    </physiologicalReaction>
</comment>
<gene>
    <name evidence="21" type="primary">dus4</name>
    <name evidence="20" type="ORF">SJAG_01041</name>
</gene>
<comment type="similarity">
    <text evidence="16">Belongs to the dus family.</text>
</comment>
<evidence type="ECO:0000256" key="7">
    <source>
        <dbReference type="ARBA" id="ARBA00023002"/>
    </source>
</evidence>
<organism evidence="20 22">
    <name type="scientific">Schizosaccharomyces japonicus (strain yFS275 / FY16936)</name>
    <name type="common">Fission yeast</name>
    <dbReference type="NCBI Taxonomy" id="402676"/>
    <lineage>
        <taxon>Eukaryota</taxon>
        <taxon>Fungi</taxon>
        <taxon>Dikarya</taxon>
        <taxon>Ascomycota</taxon>
        <taxon>Taphrinomycotina</taxon>
        <taxon>Schizosaccharomycetes</taxon>
        <taxon>Schizosaccharomycetales</taxon>
        <taxon>Schizosaccharomycetaceae</taxon>
        <taxon>Schizosaccharomyces</taxon>
    </lineage>
</organism>
<feature type="domain" description="DUS-like FMN-binding" evidence="19">
    <location>
        <begin position="24"/>
        <end position="309"/>
    </location>
</feature>
<keyword evidence="8" id="KW-0520">NAD</keyword>
<dbReference type="Gene3D" id="3.20.20.70">
    <property type="entry name" value="Aldolase class I"/>
    <property type="match status" value="1"/>
</dbReference>
<dbReference type="InterPro" id="IPR035587">
    <property type="entry name" value="DUS-like_FMN-bd"/>
</dbReference>
<evidence type="ECO:0000256" key="11">
    <source>
        <dbReference type="ARBA" id="ARBA00050434"/>
    </source>
</evidence>
<dbReference type="Pfam" id="PF01207">
    <property type="entry name" value="Dus"/>
    <property type="match status" value="1"/>
</dbReference>
<dbReference type="PROSITE" id="PS01136">
    <property type="entry name" value="UPF0034"/>
    <property type="match status" value="1"/>
</dbReference>
<comment type="function">
    <text evidence="16">Catalyzes the synthesis of dihydrouridine, a modified base found in the D-loop of most tRNAs.</text>
</comment>
<dbReference type="InterPro" id="IPR013785">
    <property type="entry name" value="Aldolase_TIM"/>
</dbReference>
<evidence type="ECO:0000256" key="8">
    <source>
        <dbReference type="ARBA" id="ARBA00023027"/>
    </source>
</evidence>
<evidence type="ECO:0000256" key="4">
    <source>
        <dbReference type="ARBA" id="ARBA00022664"/>
    </source>
</evidence>
<dbReference type="PANTHER" id="PTHR11082:SF31">
    <property type="entry name" value="TRNA-DIHYDROURIDINE(20A_20B) SYNTHASE [NAD(P)+]-LIKE"/>
    <property type="match status" value="1"/>
</dbReference>
<evidence type="ECO:0000256" key="5">
    <source>
        <dbReference type="ARBA" id="ARBA00022694"/>
    </source>
</evidence>
<keyword evidence="6" id="KW-0521">NADP</keyword>
<evidence type="ECO:0000256" key="16">
    <source>
        <dbReference type="PIRNR" id="PIRNR006621"/>
    </source>
</evidence>
<dbReference type="EC" id="1.3.1.-" evidence="16"/>
<keyword evidence="3 16" id="KW-0288">FMN</keyword>
<feature type="binding site" evidence="18">
    <location>
        <begin position="26"/>
        <end position="28"/>
    </location>
    <ligand>
        <name>FMN</name>
        <dbReference type="ChEBI" id="CHEBI:58210"/>
    </ligand>
</feature>
<comment type="cofactor">
    <cofactor evidence="1 16 18">
        <name>FMN</name>
        <dbReference type="ChEBI" id="CHEBI:58210"/>
    </cofactor>
</comment>
<evidence type="ECO:0000256" key="1">
    <source>
        <dbReference type="ARBA" id="ARBA00001917"/>
    </source>
</evidence>
<reference evidence="20 22" key="1">
    <citation type="journal article" date="2011" name="Science">
        <title>Comparative functional genomics of the fission yeasts.</title>
        <authorList>
            <person name="Rhind N."/>
            <person name="Chen Z."/>
            <person name="Yassour M."/>
            <person name="Thompson D.A."/>
            <person name="Haas B.J."/>
            <person name="Habib N."/>
            <person name="Wapinski I."/>
            <person name="Roy S."/>
            <person name="Lin M.F."/>
            <person name="Heiman D.I."/>
            <person name="Young S.K."/>
            <person name="Furuya K."/>
            <person name="Guo Y."/>
            <person name="Pidoux A."/>
            <person name="Chen H.M."/>
            <person name="Robbertse B."/>
            <person name="Goldberg J.M."/>
            <person name="Aoki K."/>
            <person name="Bayne E.H."/>
            <person name="Berlin A.M."/>
            <person name="Desjardins C.A."/>
            <person name="Dobbs E."/>
            <person name="Dukaj L."/>
            <person name="Fan L."/>
            <person name="FitzGerald M.G."/>
            <person name="French C."/>
            <person name="Gujja S."/>
            <person name="Hansen K."/>
            <person name="Keifenheim D."/>
            <person name="Levin J.Z."/>
            <person name="Mosher R.A."/>
            <person name="Mueller C.A."/>
            <person name="Pfiffner J."/>
            <person name="Priest M."/>
            <person name="Russ C."/>
            <person name="Smialowska A."/>
            <person name="Swoboda P."/>
            <person name="Sykes S.M."/>
            <person name="Vaughn M."/>
            <person name="Vengrova S."/>
            <person name="Yoder R."/>
            <person name="Zeng Q."/>
            <person name="Allshire R."/>
            <person name="Baulcombe D."/>
            <person name="Birren B.W."/>
            <person name="Brown W."/>
            <person name="Ekwall K."/>
            <person name="Kellis M."/>
            <person name="Leatherwood J."/>
            <person name="Levin H."/>
            <person name="Margalit H."/>
            <person name="Martienssen R."/>
            <person name="Nieduszynski C.A."/>
            <person name="Spatafora J.W."/>
            <person name="Friedman N."/>
            <person name="Dalgaard J.Z."/>
            <person name="Baumann P."/>
            <person name="Niki H."/>
            <person name="Regev A."/>
            <person name="Nusbaum C."/>
        </authorList>
    </citation>
    <scope>NUCLEOTIDE SEQUENCE [LARGE SCALE GENOMIC DNA]</scope>
    <source>
        <strain evidence="22">yFS275 / FY16936</strain>
    </source>
</reference>
<accession>B6JXB4</accession>
<dbReference type="FunFam" id="3.20.20.70:FF:000159">
    <property type="entry name" value="tRNA-dihydrouridine synthase 4"/>
    <property type="match status" value="1"/>
</dbReference>
<evidence type="ECO:0000256" key="6">
    <source>
        <dbReference type="ARBA" id="ARBA00022857"/>
    </source>
</evidence>
<dbReference type="VEuPathDB" id="FungiDB:SJAG_01041"/>
<evidence type="ECO:0000256" key="17">
    <source>
        <dbReference type="PIRSR" id="PIRSR006621-1"/>
    </source>
</evidence>
<dbReference type="EMBL" id="KE651166">
    <property type="protein sequence ID" value="EEB06015.1"/>
    <property type="molecule type" value="Genomic_DNA"/>
</dbReference>
<evidence type="ECO:0000256" key="3">
    <source>
        <dbReference type="ARBA" id="ARBA00022643"/>
    </source>
</evidence>
<evidence type="ECO:0000313" key="21">
    <source>
        <dbReference type="JaponicusDB" id="SJAG_01041"/>
    </source>
</evidence>
<keyword evidence="2 16" id="KW-0285">Flavoprotein</keyword>
<keyword evidence="7 16" id="KW-0560">Oxidoreductase</keyword>
<evidence type="ECO:0000313" key="22">
    <source>
        <dbReference type="Proteomes" id="UP000001744"/>
    </source>
</evidence>
<evidence type="ECO:0000256" key="14">
    <source>
        <dbReference type="ARBA" id="ARBA00052996"/>
    </source>
</evidence>
<comment type="catalytic activity">
    <reaction evidence="13">
        <text>5,6-dihydrouridine(20b) in tRNA + NAD(+) = uridine(20b) in tRNA + NADH + H(+)</text>
        <dbReference type="Rhea" id="RHEA:53352"/>
        <dbReference type="Rhea" id="RHEA-COMP:13537"/>
        <dbReference type="Rhea" id="RHEA-COMP:13538"/>
        <dbReference type="ChEBI" id="CHEBI:15378"/>
        <dbReference type="ChEBI" id="CHEBI:57540"/>
        <dbReference type="ChEBI" id="CHEBI:57945"/>
        <dbReference type="ChEBI" id="CHEBI:65315"/>
        <dbReference type="ChEBI" id="CHEBI:74443"/>
        <dbReference type="EC" id="1.3.1.90"/>
    </reaction>
    <physiologicalReaction direction="right-to-left" evidence="13">
        <dbReference type="Rhea" id="RHEA:53354"/>
    </physiologicalReaction>
</comment>
<protein>
    <recommendedName>
        <fullName evidence="16">tRNA-dihydrouridine synthase</fullName>
        <ecNumber evidence="16">1.3.1.-</ecNumber>
    </recommendedName>
</protein>
<comment type="similarity">
    <text evidence="15">Belongs to the Dus family. Dus4 subfamily.</text>
</comment>
<dbReference type="RefSeq" id="XP_002172308.1">
    <property type="nucleotide sequence ID" value="XM_002172272.1"/>
</dbReference>
<dbReference type="GO" id="GO:0102266">
    <property type="term" value="F:tRNA-dihydrouridine20a synthase activity"/>
    <property type="evidence" value="ECO:0007669"/>
    <property type="project" value="UniProtKB-EC"/>
</dbReference>
<evidence type="ECO:0000259" key="19">
    <source>
        <dbReference type="Pfam" id="PF01207"/>
    </source>
</evidence>
<dbReference type="Proteomes" id="UP000001744">
    <property type="component" value="Unassembled WGS sequence"/>
</dbReference>
<evidence type="ECO:0000256" key="10">
    <source>
        <dbReference type="ARBA" id="ARBA00049447"/>
    </source>
</evidence>
<dbReference type="PIRSF" id="PIRSF006621">
    <property type="entry name" value="Dus"/>
    <property type="match status" value="1"/>
</dbReference>
<dbReference type="GO" id="GO:0102267">
    <property type="term" value="F:tRNA-dihydrouridine20b synthase activity"/>
    <property type="evidence" value="ECO:0007669"/>
    <property type="project" value="EnsemblFungi"/>
</dbReference>
<dbReference type="InterPro" id="IPR001269">
    <property type="entry name" value="DUS_fam"/>
</dbReference>
<comment type="catalytic activity">
    <reaction evidence="14">
        <text>5,6-dihydrouridine(20a) in tRNA + NADP(+) = uridine(20a) in tRNA + NADPH + H(+)</text>
        <dbReference type="Rhea" id="RHEA:53344"/>
        <dbReference type="Rhea" id="RHEA-COMP:13535"/>
        <dbReference type="Rhea" id="RHEA-COMP:13536"/>
        <dbReference type="ChEBI" id="CHEBI:15378"/>
        <dbReference type="ChEBI" id="CHEBI:57783"/>
        <dbReference type="ChEBI" id="CHEBI:58349"/>
        <dbReference type="ChEBI" id="CHEBI:65315"/>
        <dbReference type="ChEBI" id="CHEBI:74443"/>
        <dbReference type="EC" id="1.3.1.90"/>
    </reaction>
    <physiologicalReaction direction="right-to-left" evidence="14">
        <dbReference type="Rhea" id="RHEA:53346"/>
    </physiologicalReaction>
</comment>
<keyword evidence="22" id="KW-1185">Reference proteome</keyword>
<dbReference type="JaponicusDB" id="SJAG_01041">
    <property type="gene designation" value="dus4"/>
</dbReference>
<dbReference type="GeneID" id="7048285"/>
<keyword evidence="18" id="KW-0547">Nucleotide-binding</keyword>
<keyword evidence="4" id="KW-0507">mRNA processing</keyword>
<name>B6JXB4_SCHJY</name>
<evidence type="ECO:0000256" key="15">
    <source>
        <dbReference type="ARBA" id="ARBA00060741"/>
    </source>
</evidence>
<comment type="catalytic activity">
    <reaction evidence="10">
        <text>a 5,6-dihydrouridine in mRNA + NADP(+) = a uridine in mRNA + NADPH + H(+)</text>
        <dbReference type="Rhea" id="RHEA:69855"/>
        <dbReference type="Rhea" id="RHEA-COMP:14658"/>
        <dbReference type="Rhea" id="RHEA-COMP:17789"/>
        <dbReference type="ChEBI" id="CHEBI:15378"/>
        <dbReference type="ChEBI" id="CHEBI:57783"/>
        <dbReference type="ChEBI" id="CHEBI:58349"/>
        <dbReference type="ChEBI" id="CHEBI:65315"/>
        <dbReference type="ChEBI" id="CHEBI:74443"/>
    </reaction>
    <physiologicalReaction direction="right-to-left" evidence="10">
        <dbReference type="Rhea" id="RHEA:69857"/>
    </physiologicalReaction>
</comment>
<comment type="catalytic activity">
    <reaction evidence="12">
        <text>5,6-dihydrouridine(20a) in tRNA + NAD(+) = uridine(20a) in tRNA + NADH + H(+)</text>
        <dbReference type="Rhea" id="RHEA:53348"/>
        <dbReference type="Rhea" id="RHEA-COMP:13535"/>
        <dbReference type="Rhea" id="RHEA-COMP:13536"/>
        <dbReference type="ChEBI" id="CHEBI:15378"/>
        <dbReference type="ChEBI" id="CHEBI:57540"/>
        <dbReference type="ChEBI" id="CHEBI:57945"/>
        <dbReference type="ChEBI" id="CHEBI:65315"/>
        <dbReference type="ChEBI" id="CHEBI:74443"/>
        <dbReference type="EC" id="1.3.1.90"/>
    </reaction>
    <physiologicalReaction direction="right-to-left" evidence="12">
        <dbReference type="Rhea" id="RHEA:53350"/>
    </physiologicalReaction>
</comment>
<evidence type="ECO:0000313" key="20">
    <source>
        <dbReference type="EMBL" id="EEB06015.1"/>
    </source>
</evidence>
<feature type="active site" description="Proton donor" evidence="17">
    <location>
        <position position="108"/>
    </location>
</feature>
<dbReference type="OMA" id="QRPHHDI"/>
<evidence type="ECO:0000256" key="2">
    <source>
        <dbReference type="ARBA" id="ARBA00022630"/>
    </source>
</evidence>
<dbReference type="GO" id="GO:0106414">
    <property type="term" value="F:mRNA dihydrouridine synthase activity"/>
    <property type="evidence" value="ECO:0007669"/>
    <property type="project" value="RHEA"/>
</dbReference>
<keyword evidence="5 16" id="KW-0819">tRNA processing</keyword>
<dbReference type="CDD" id="cd02801">
    <property type="entry name" value="DUS_like_FMN"/>
    <property type="match status" value="1"/>
</dbReference>
<proteinExistence type="inferred from homology"/>
<dbReference type="GO" id="GO:0017150">
    <property type="term" value="F:tRNA dihydrouridine synthase activity"/>
    <property type="evidence" value="ECO:0000318"/>
    <property type="project" value="GO_Central"/>
</dbReference>
<dbReference type="SUPFAM" id="SSF51395">
    <property type="entry name" value="FMN-linked oxidoreductases"/>
    <property type="match status" value="1"/>
</dbReference>
<dbReference type="STRING" id="402676.B6JXB4"/>
<sequence length="347" mass="39071">MREEKYNPVKIFELHKNERPVFIAAPMVRYSKLPFRQLVRDYNADIVYTPMILAKEFLHPEGRYFDFSTNEKDRSLVVQFGVEDPVILAQASEIVAPYTDAIGINCGCPQPWAIQEGIGSALLKQPQKVHELVRSVKSALGETFCVEVKIRLDNDLEKTRQLMQTAERAGADFITVHGRRRADRSSFPVDLEAIRSVRPCVSIPVVANGDVNDLDTGLKIAEYTNTDGVMSARGLMENPALFAGYTSTPWGCVEKFVAYATGYSLNFQLFEHHLMTMMGKMTTKRERMQVPSESYASVIDWLDETFVLRRPGETEFGTTIEPVRRDANGLVSSEIVTDDGSIETELD</sequence>
<dbReference type="HOGENOM" id="CLU_013299_4_0_1"/>
<dbReference type="OrthoDB" id="9977870at2759"/>
<comment type="catalytic activity">
    <reaction evidence="9">
        <text>a 5,6-dihydrouridine in mRNA + NAD(+) = a uridine in mRNA + NADH + H(+)</text>
        <dbReference type="Rhea" id="RHEA:69851"/>
        <dbReference type="Rhea" id="RHEA-COMP:14658"/>
        <dbReference type="Rhea" id="RHEA-COMP:17789"/>
        <dbReference type="ChEBI" id="CHEBI:15378"/>
        <dbReference type="ChEBI" id="CHEBI:57540"/>
        <dbReference type="ChEBI" id="CHEBI:57945"/>
        <dbReference type="ChEBI" id="CHEBI:65315"/>
        <dbReference type="ChEBI" id="CHEBI:74443"/>
    </reaction>
    <physiologicalReaction direction="right-to-left" evidence="9">
        <dbReference type="Rhea" id="RHEA:69853"/>
    </physiologicalReaction>
</comment>
<feature type="binding site" evidence="18">
    <location>
        <position position="79"/>
    </location>
    <ligand>
        <name>FMN</name>
        <dbReference type="ChEBI" id="CHEBI:58210"/>
    </ligand>
</feature>
<dbReference type="AlphaFoldDB" id="B6JXB4"/>
<dbReference type="PANTHER" id="PTHR11082">
    <property type="entry name" value="TRNA-DIHYDROURIDINE SYNTHASE"/>
    <property type="match status" value="1"/>
</dbReference>
<evidence type="ECO:0000256" key="18">
    <source>
        <dbReference type="PIRSR" id="PIRSR006621-2"/>
    </source>
</evidence>
<evidence type="ECO:0000256" key="9">
    <source>
        <dbReference type="ARBA" id="ARBA00048342"/>
    </source>
</evidence>